<proteinExistence type="predicted"/>
<gene>
    <name evidence="1" type="ORF">PSYMO_34876</name>
</gene>
<comment type="caution">
    <text evidence="1">The sequence shown here is derived from an EMBL/GenBank/DDBJ whole genome shotgun (WGS) entry which is preliminary data.</text>
</comment>
<dbReference type="Proteomes" id="UP000003465">
    <property type="component" value="Unassembled WGS sequence"/>
</dbReference>
<dbReference type="AlphaFoldDB" id="A0A656GLD1"/>
<protein>
    <recommendedName>
        <fullName evidence="3">Threonine dehydratase</fullName>
    </recommendedName>
</protein>
<evidence type="ECO:0000313" key="2">
    <source>
        <dbReference type="Proteomes" id="UP000003465"/>
    </source>
</evidence>
<sequence length="22" mass="2666">MDEIGYPYWDESENPAYRLFLG</sequence>
<name>A0A656GLD1_PSEA0</name>
<accession>A0A656GLD1</accession>
<organism evidence="1 2">
    <name type="scientific">Pseudomonas amygdali pv. mori str. 301020</name>
    <dbReference type="NCBI Taxonomy" id="629261"/>
    <lineage>
        <taxon>Bacteria</taxon>
        <taxon>Pseudomonadati</taxon>
        <taxon>Pseudomonadota</taxon>
        <taxon>Gammaproteobacteria</taxon>
        <taxon>Pseudomonadales</taxon>
        <taxon>Pseudomonadaceae</taxon>
        <taxon>Pseudomonas</taxon>
        <taxon>Pseudomonas amygdali</taxon>
    </lineage>
</organism>
<dbReference type="EMBL" id="AEAG01002202">
    <property type="protein sequence ID" value="EGH26349.1"/>
    <property type="molecule type" value="Genomic_DNA"/>
</dbReference>
<evidence type="ECO:0008006" key="3">
    <source>
        <dbReference type="Google" id="ProtNLM"/>
    </source>
</evidence>
<reference evidence="1 2" key="1">
    <citation type="journal article" date="2011" name="PLoS Pathog.">
        <title>Dynamic evolution of pathogenicity revealed by sequencing and comparative genomics of 19 Pseudomonas syringae isolates.</title>
        <authorList>
            <person name="Baltrus D.A."/>
            <person name="Nishimura M.T."/>
            <person name="Romanchuk A."/>
            <person name="Chang J.H."/>
            <person name="Mukhtar M.S."/>
            <person name="Cherkis K."/>
            <person name="Roach J."/>
            <person name="Grant S.R."/>
            <person name="Jones C.D."/>
            <person name="Dangl J.L."/>
        </authorList>
    </citation>
    <scope>NUCLEOTIDE SEQUENCE [LARGE SCALE GENOMIC DNA]</scope>
    <source>
        <strain evidence="1 2">301020</strain>
    </source>
</reference>
<evidence type="ECO:0000313" key="1">
    <source>
        <dbReference type="EMBL" id="EGH26349.1"/>
    </source>
</evidence>